<keyword evidence="6" id="KW-0464">Manganese</keyword>
<evidence type="ECO:0000256" key="1">
    <source>
        <dbReference type="ARBA" id="ARBA00001936"/>
    </source>
</evidence>
<keyword evidence="4 8" id="KW-0378">Hydrolase</keyword>
<dbReference type="Proteomes" id="UP000199013">
    <property type="component" value="Unassembled WGS sequence"/>
</dbReference>
<reference evidence="9" key="1">
    <citation type="submission" date="2016-02" db="EMBL/GenBank/DDBJ databases">
        <authorList>
            <person name="Wibberg D."/>
        </authorList>
    </citation>
    <scope>NUCLEOTIDE SEQUENCE [LARGE SCALE GENOMIC DNA]</scope>
</reference>
<dbReference type="GO" id="GO:0046872">
    <property type="term" value="F:metal ion binding"/>
    <property type="evidence" value="ECO:0007669"/>
    <property type="project" value="UniProtKB-KW"/>
</dbReference>
<dbReference type="GO" id="GO:0016818">
    <property type="term" value="F:hydrolase activity, acting on acid anhydrides, in phosphorus-containing anhydrides"/>
    <property type="evidence" value="ECO:0007669"/>
    <property type="project" value="InterPro"/>
</dbReference>
<accession>A0A1C3NYD4</accession>
<organism evidence="8 9">
    <name type="scientific">Candidatus Protofrankia californiensis</name>
    <dbReference type="NCBI Taxonomy" id="1839754"/>
    <lineage>
        <taxon>Bacteria</taxon>
        <taxon>Bacillati</taxon>
        <taxon>Actinomycetota</taxon>
        <taxon>Actinomycetes</taxon>
        <taxon>Frankiales</taxon>
        <taxon>Frankiaceae</taxon>
        <taxon>Protofrankia</taxon>
    </lineage>
</organism>
<keyword evidence="9" id="KW-1185">Reference proteome</keyword>
<dbReference type="AlphaFoldDB" id="A0A1C3NYD4"/>
<dbReference type="InterPro" id="IPR039121">
    <property type="entry name" value="NUDT19"/>
</dbReference>
<dbReference type="SUPFAM" id="SSF55811">
    <property type="entry name" value="Nudix"/>
    <property type="match status" value="1"/>
</dbReference>
<dbReference type="PANTHER" id="PTHR12318">
    <property type="entry name" value="TESTOSTERONE-REGULATED PROTEIN RP2"/>
    <property type="match status" value="1"/>
</dbReference>
<evidence type="ECO:0000256" key="3">
    <source>
        <dbReference type="ARBA" id="ARBA00022723"/>
    </source>
</evidence>
<evidence type="ECO:0000313" key="8">
    <source>
        <dbReference type="EMBL" id="SBW22545.1"/>
    </source>
</evidence>
<evidence type="ECO:0000259" key="7">
    <source>
        <dbReference type="PROSITE" id="PS51462"/>
    </source>
</evidence>
<dbReference type="PROSITE" id="PS51462">
    <property type="entry name" value="NUDIX"/>
    <property type="match status" value="1"/>
</dbReference>
<evidence type="ECO:0000313" key="9">
    <source>
        <dbReference type="Proteomes" id="UP000199013"/>
    </source>
</evidence>
<evidence type="ECO:0000256" key="2">
    <source>
        <dbReference type="ARBA" id="ARBA00001946"/>
    </source>
</evidence>
<protein>
    <submittedName>
        <fullName evidence="8">NUDIX hydrolase</fullName>
    </submittedName>
</protein>
<dbReference type="CDD" id="cd18870">
    <property type="entry name" value="NUDIX_AcylCoAdiphos_Nudt19"/>
    <property type="match status" value="1"/>
</dbReference>
<evidence type="ECO:0000256" key="6">
    <source>
        <dbReference type="ARBA" id="ARBA00023211"/>
    </source>
</evidence>
<dbReference type="Gene3D" id="3.90.79.10">
    <property type="entry name" value="Nucleoside Triphosphate Pyrophosphohydrolase"/>
    <property type="match status" value="1"/>
</dbReference>
<dbReference type="EMBL" id="FLUV01001189">
    <property type="protein sequence ID" value="SBW22545.1"/>
    <property type="molecule type" value="Genomic_DNA"/>
</dbReference>
<feature type="domain" description="Nudix hydrolase" evidence="7">
    <location>
        <begin position="40"/>
        <end position="225"/>
    </location>
</feature>
<comment type="cofactor">
    <cofactor evidence="1">
        <name>Mn(2+)</name>
        <dbReference type="ChEBI" id="CHEBI:29035"/>
    </cofactor>
</comment>
<name>A0A1C3NYD4_9ACTN</name>
<proteinExistence type="predicted"/>
<evidence type="ECO:0000256" key="5">
    <source>
        <dbReference type="ARBA" id="ARBA00022842"/>
    </source>
</evidence>
<gene>
    <name evidence="8" type="ORF">FDG2_2796</name>
</gene>
<comment type="cofactor">
    <cofactor evidence="2">
        <name>Mg(2+)</name>
        <dbReference type="ChEBI" id="CHEBI:18420"/>
    </cofactor>
</comment>
<evidence type="ECO:0000256" key="4">
    <source>
        <dbReference type="ARBA" id="ARBA00022801"/>
    </source>
</evidence>
<keyword evidence="5" id="KW-0460">Magnesium</keyword>
<dbReference type="InterPro" id="IPR000086">
    <property type="entry name" value="NUDIX_hydrolase_dom"/>
</dbReference>
<dbReference type="InterPro" id="IPR015797">
    <property type="entry name" value="NUDIX_hydrolase-like_dom_sf"/>
</dbReference>
<sequence>MADLTGRPTQDLLTALRQRVPPALAQRAAAFRPGHDQPAPTRDAATVTLIRDAGSRTGIQVCLLRRVSTMAFAAGMHVFPGGTVDPADVSTEPRWFGTPEVDTIQALGAEPALARALVCAAVRETFEESGVLLAGPDTDTVADVTDPSWEADRLALEGRRLSMASLLARRGLGLRIDLLHPWARWVTPEIEPRRYDTRFFVASMPAEQRTRPIPGESDRMLWMRPGAALAEHLAGRLAMMPPTVHTLMELAEHDTVAAVLAAARTRDTRPVRPRILVRDGEARLLLPHDDGYDSTPGLPGPDT</sequence>
<keyword evidence="3" id="KW-0479">Metal-binding</keyword>
<dbReference type="PANTHER" id="PTHR12318:SF0">
    <property type="entry name" value="ACYL-COENZYME A DIPHOSPHATASE NUDT19"/>
    <property type="match status" value="1"/>
</dbReference>